<reference evidence="2" key="1">
    <citation type="journal article" date="2019" name="Int. J. Syst. Evol. Microbiol.">
        <title>The Global Catalogue of Microorganisms (GCM) 10K type strain sequencing project: providing services to taxonomists for standard genome sequencing and annotation.</title>
        <authorList>
            <consortium name="The Broad Institute Genomics Platform"/>
            <consortium name="The Broad Institute Genome Sequencing Center for Infectious Disease"/>
            <person name="Wu L."/>
            <person name="Ma J."/>
        </authorList>
    </citation>
    <scope>NUCLEOTIDE SEQUENCE [LARGE SCALE GENOMIC DNA]</scope>
    <source>
        <strain evidence="2">JCM 18304</strain>
    </source>
</reference>
<dbReference type="EMBL" id="BAABJQ010000032">
    <property type="protein sequence ID" value="GAA5198265.1"/>
    <property type="molecule type" value="Genomic_DNA"/>
</dbReference>
<organism evidence="1 2">
    <name type="scientific">Rugosimonospora acidiphila</name>
    <dbReference type="NCBI Taxonomy" id="556531"/>
    <lineage>
        <taxon>Bacteria</taxon>
        <taxon>Bacillati</taxon>
        <taxon>Actinomycetota</taxon>
        <taxon>Actinomycetes</taxon>
        <taxon>Micromonosporales</taxon>
        <taxon>Micromonosporaceae</taxon>
        <taxon>Rugosimonospora</taxon>
    </lineage>
</organism>
<protein>
    <submittedName>
        <fullName evidence="1">Uncharacterized protein</fullName>
    </submittedName>
</protein>
<accession>A0ABP9SKS8</accession>
<name>A0ABP9SKS8_9ACTN</name>
<proteinExistence type="predicted"/>
<dbReference type="RefSeq" id="WP_345637309.1">
    <property type="nucleotide sequence ID" value="NZ_BAABJQ010000032.1"/>
</dbReference>
<dbReference type="Proteomes" id="UP001501570">
    <property type="component" value="Unassembled WGS sequence"/>
</dbReference>
<keyword evidence="2" id="KW-1185">Reference proteome</keyword>
<gene>
    <name evidence="1" type="ORF">GCM10023322_71240</name>
</gene>
<evidence type="ECO:0000313" key="2">
    <source>
        <dbReference type="Proteomes" id="UP001501570"/>
    </source>
</evidence>
<sequence length="78" mass="8522">MTGLRLGDSYWPELTSVRAKVRGSDFGEASCGGRTDFFHAVLRAPAFRAPDIVACEAGKVGVRRRRYRPAIEVPLVAS</sequence>
<comment type="caution">
    <text evidence="1">The sequence shown here is derived from an EMBL/GenBank/DDBJ whole genome shotgun (WGS) entry which is preliminary data.</text>
</comment>
<evidence type="ECO:0000313" key="1">
    <source>
        <dbReference type="EMBL" id="GAA5198265.1"/>
    </source>
</evidence>